<feature type="domain" description="Acyl-CoA thioesterase-like N-terminal HotDog" evidence="4">
    <location>
        <begin position="36"/>
        <end position="105"/>
    </location>
</feature>
<evidence type="ECO:0000259" key="4">
    <source>
        <dbReference type="Pfam" id="PF13622"/>
    </source>
</evidence>
<reference evidence="5" key="1">
    <citation type="submission" date="2023-06" db="EMBL/GenBank/DDBJ databases">
        <title>Genomic analysis of the entomopathogenic nematode Steinernema hermaphroditum.</title>
        <authorList>
            <person name="Schwarz E.M."/>
            <person name="Heppert J.K."/>
            <person name="Baniya A."/>
            <person name="Schwartz H.T."/>
            <person name="Tan C.-H."/>
            <person name="Antoshechkin I."/>
            <person name="Sternberg P.W."/>
            <person name="Goodrich-Blair H."/>
            <person name="Dillman A.R."/>
        </authorList>
    </citation>
    <scope>NUCLEOTIDE SEQUENCE</scope>
    <source>
        <strain evidence="5">PS9179</strain>
        <tissue evidence="5">Whole animal</tissue>
    </source>
</reference>
<dbReference type="AlphaFoldDB" id="A0AA39M9Y3"/>
<dbReference type="Pfam" id="PF02551">
    <property type="entry name" value="Acyl_CoA_thio"/>
    <property type="match status" value="1"/>
</dbReference>
<proteinExistence type="inferred from homology"/>
<dbReference type="EMBL" id="JAUCMV010000001">
    <property type="protein sequence ID" value="KAK0425959.1"/>
    <property type="molecule type" value="Genomic_DNA"/>
</dbReference>
<dbReference type="GO" id="GO:0047617">
    <property type="term" value="F:fatty acyl-CoA hydrolase activity"/>
    <property type="evidence" value="ECO:0007669"/>
    <property type="project" value="InterPro"/>
</dbReference>
<keyword evidence="2" id="KW-0378">Hydrolase</keyword>
<evidence type="ECO:0000259" key="3">
    <source>
        <dbReference type="Pfam" id="PF02551"/>
    </source>
</evidence>
<name>A0AA39M9Y3_9BILA</name>
<dbReference type="InterPro" id="IPR042171">
    <property type="entry name" value="Acyl-CoA_hotdog"/>
</dbReference>
<evidence type="ECO:0000256" key="1">
    <source>
        <dbReference type="ARBA" id="ARBA00006538"/>
    </source>
</evidence>
<dbReference type="PANTHER" id="PTHR11066">
    <property type="entry name" value="ACYL-COA THIOESTERASE"/>
    <property type="match status" value="1"/>
</dbReference>
<dbReference type="Pfam" id="PF13622">
    <property type="entry name" value="4HBT_3"/>
    <property type="match status" value="1"/>
</dbReference>
<dbReference type="CDD" id="cd03444">
    <property type="entry name" value="Thioesterase_II_repeat1"/>
    <property type="match status" value="1"/>
</dbReference>
<sequence length="306" mass="34524">MASPSEPPPSRHWRNLTKVDGDTYEGICTSERPDARVFGGHVLAQALAAAYDSAPADFFVHSLHCYFIRGGEENVAISYKVKVIRNGRNFAVRFVEAVQLGEVIHMSEFSFQKKVAFSTFTMSPQFPEVPGPESLETNIQGKIRLLAEGSDSRVLRGMGTGRMSPQVELRPCNIEHYLHGGDGKVTKQFVWLKYRIPVDPEDYKLAHSTLAYMSDLTLVITGQILFPKGTEFRLGTSMDHSAWLHQFNFDINEWILYEQKCVAHGKNRSLMHGRLWSRDGRLLMSTTQEALIYPKTEEKTAGKAKL</sequence>
<feature type="domain" description="Acyl-CoA thioesterase 2 C-terminal" evidence="3">
    <location>
        <begin position="177"/>
        <end position="289"/>
    </location>
</feature>
<dbReference type="InterPro" id="IPR049449">
    <property type="entry name" value="TesB_ACOT8-like_N"/>
</dbReference>
<gene>
    <name evidence="5" type="ORF">QR680_009476</name>
</gene>
<dbReference type="Proteomes" id="UP001175271">
    <property type="component" value="Unassembled WGS sequence"/>
</dbReference>
<dbReference type="Gene3D" id="2.40.160.210">
    <property type="entry name" value="Acyl-CoA thioesterase, double hotdog domain"/>
    <property type="match status" value="1"/>
</dbReference>
<dbReference type="InterPro" id="IPR025652">
    <property type="entry name" value="TesB_C"/>
</dbReference>
<organism evidence="5 6">
    <name type="scientific">Steinernema hermaphroditum</name>
    <dbReference type="NCBI Taxonomy" id="289476"/>
    <lineage>
        <taxon>Eukaryota</taxon>
        <taxon>Metazoa</taxon>
        <taxon>Ecdysozoa</taxon>
        <taxon>Nematoda</taxon>
        <taxon>Chromadorea</taxon>
        <taxon>Rhabditida</taxon>
        <taxon>Tylenchina</taxon>
        <taxon>Panagrolaimomorpha</taxon>
        <taxon>Strongyloidoidea</taxon>
        <taxon>Steinernematidae</taxon>
        <taxon>Steinernema</taxon>
    </lineage>
</organism>
<dbReference type="CDD" id="cd03445">
    <property type="entry name" value="Thioesterase_II_repeat2"/>
    <property type="match status" value="1"/>
</dbReference>
<comment type="similarity">
    <text evidence="1">Belongs to the C/M/P thioester hydrolase family.</text>
</comment>
<protein>
    <recommendedName>
        <fullName evidence="7">Acyl-CoA thioesterase II domain-containing protein</fullName>
    </recommendedName>
</protein>
<keyword evidence="6" id="KW-1185">Reference proteome</keyword>
<dbReference type="SUPFAM" id="SSF54637">
    <property type="entry name" value="Thioesterase/thiol ester dehydrase-isomerase"/>
    <property type="match status" value="2"/>
</dbReference>
<evidence type="ECO:0008006" key="7">
    <source>
        <dbReference type="Google" id="ProtNLM"/>
    </source>
</evidence>
<accession>A0AA39M9Y3</accession>
<evidence type="ECO:0000256" key="2">
    <source>
        <dbReference type="ARBA" id="ARBA00022801"/>
    </source>
</evidence>
<dbReference type="GO" id="GO:0009062">
    <property type="term" value="P:fatty acid catabolic process"/>
    <property type="evidence" value="ECO:0007669"/>
    <property type="project" value="TreeGrafter"/>
</dbReference>
<dbReference type="InterPro" id="IPR003703">
    <property type="entry name" value="Acyl_CoA_thio"/>
</dbReference>
<evidence type="ECO:0000313" key="5">
    <source>
        <dbReference type="EMBL" id="KAK0425959.1"/>
    </source>
</evidence>
<comment type="caution">
    <text evidence="5">The sequence shown here is derived from an EMBL/GenBank/DDBJ whole genome shotgun (WGS) entry which is preliminary data.</text>
</comment>
<dbReference type="GO" id="GO:0005782">
    <property type="term" value="C:peroxisomal matrix"/>
    <property type="evidence" value="ECO:0007669"/>
    <property type="project" value="TreeGrafter"/>
</dbReference>
<dbReference type="PANTHER" id="PTHR11066:SF37">
    <property type="entry name" value="ACYL-COA THIOESTERASE II"/>
    <property type="match status" value="1"/>
</dbReference>
<evidence type="ECO:0000313" key="6">
    <source>
        <dbReference type="Proteomes" id="UP001175271"/>
    </source>
</evidence>
<dbReference type="InterPro" id="IPR029069">
    <property type="entry name" value="HotDog_dom_sf"/>
</dbReference>
<dbReference type="GO" id="GO:0006637">
    <property type="term" value="P:acyl-CoA metabolic process"/>
    <property type="evidence" value="ECO:0007669"/>
    <property type="project" value="InterPro"/>
</dbReference>